<feature type="domain" description="BHLH" evidence="2">
    <location>
        <begin position="13"/>
        <end position="66"/>
    </location>
</feature>
<reference evidence="3 4" key="1">
    <citation type="submission" date="2024-05" db="EMBL/GenBank/DDBJ databases">
        <title>Culex pipiens pipiens assembly and annotation.</title>
        <authorList>
            <person name="Alout H."/>
            <person name="Durand T."/>
        </authorList>
    </citation>
    <scope>NUCLEOTIDE SEQUENCE [LARGE SCALE GENOMIC DNA]</scope>
    <source>
        <strain evidence="3">HA-2024</strain>
        <tissue evidence="3">Whole body</tissue>
    </source>
</reference>
<dbReference type="AlphaFoldDB" id="A0ABD1DH26"/>
<dbReference type="InterPro" id="IPR011598">
    <property type="entry name" value="bHLH_dom"/>
</dbReference>
<sequence length="80" mass="9350">MQHPRQPRSSTTVIIERRNQRERVRVRAVNEAFARLRQMVPATRSAPKRVSKVKTLKRAAEYIGVLQRRLTVMARGQDKL</sequence>
<keyword evidence="1" id="KW-0238">DNA-binding</keyword>
<dbReference type="GO" id="GO:0006357">
    <property type="term" value="P:regulation of transcription by RNA polymerase II"/>
    <property type="evidence" value="ECO:0007669"/>
    <property type="project" value="UniProtKB-ARBA"/>
</dbReference>
<dbReference type="EMBL" id="JBEHCU010005704">
    <property type="protein sequence ID" value="KAL1398948.1"/>
    <property type="molecule type" value="Genomic_DNA"/>
</dbReference>
<keyword evidence="4" id="KW-1185">Reference proteome</keyword>
<dbReference type="PANTHER" id="PTHR23349:SF108">
    <property type="entry name" value="BHLH DOMAIN-CONTAINING PROTEIN"/>
    <property type="match status" value="1"/>
</dbReference>
<protein>
    <recommendedName>
        <fullName evidence="2">BHLH domain-containing protein</fullName>
    </recommendedName>
</protein>
<evidence type="ECO:0000256" key="1">
    <source>
        <dbReference type="ARBA" id="ARBA00023125"/>
    </source>
</evidence>
<dbReference type="InterPro" id="IPR050283">
    <property type="entry name" value="E-box_TF_Regulators"/>
</dbReference>
<evidence type="ECO:0000313" key="3">
    <source>
        <dbReference type="EMBL" id="KAL1398948.1"/>
    </source>
</evidence>
<dbReference type="SMART" id="SM00353">
    <property type="entry name" value="HLH"/>
    <property type="match status" value="1"/>
</dbReference>
<dbReference type="Gene3D" id="4.10.280.10">
    <property type="entry name" value="Helix-loop-helix DNA-binding domain"/>
    <property type="match status" value="1"/>
</dbReference>
<evidence type="ECO:0000259" key="2">
    <source>
        <dbReference type="PROSITE" id="PS50888"/>
    </source>
</evidence>
<comment type="caution">
    <text evidence="3">The sequence shown here is derived from an EMBL/GenBank/DDBJ whole genome shotgun (WGS) entry which is preliminary data.</text>
</comment>
<accession>A0ABD1DH26</accession>
<dbReference type="SUPFAM" id="SSF47459">
    <property type="entry name" value="HLH, helix-loop-helix DNA-binding domain"/>
    <property type="match status" value="1"/>
</dbReference>
<dbReference type="GO" id="GO:0003677">
    <property type="term" value="F:DNA binding"/>
    <property type="evidence" value="ECO:0007669"/>
    <property type="project" value="UniProtKB-KW"/>
</dbReference>
<dbReference type="CDD" id="cd11418">
    <property type="entry name" value="bHLH_TS_ASCL"/>
    <property type="match status" value="1"/>
</dbReference>
<dbReference type="PANTHER" id="PTHR23349">
    <property type="entry name" value="BASIC HELIX-LOOP-HELIX TRANSCRIPTION FACTOR, TWIST"/>
    <property type="match status" value="1"/>
</dbReference>
<proteinExistence type="predicted"/>
<dbReference type="Proteomes" id="UP001562425">
    <property type="component" value="Unassembled WGS sequence"/>
</dbReference>
<gene>
    <name evidence="3" type="ORF">pipiens_002294</name>
</gene>
<dbReference type="InterPro" id="IPR036638">
    <property type="entry name" value="HLH_DNA-bd_sf"/>
</dbReference>
<evidence type="ECO:0000313" key="4">
    <source>
        <dbReference type="Proteomes" id="UP001562425"/>
    </source>
</evidence>
<dbReference type="PROSITE" id="PS50888">
    <property type="entry name" value="BHLH"/>
    <property type="match status" value="1"/>
</dbReference>
<organism evidence="3 4">
    <name type="scientific">Culex pipiens pipiens</name>
    <name type="common">Northern house mosquito</name>
    <dbReference type="NCBI Taxonomy" id="38569"/>
    <lineage>
        <taxon>Eukaryota</taxon>
        <taxon>Metazoa</taxon>
        <taxon>Ecdysozoa</taxon>
        <taxon>Arthropoda</taxon>
        <taxon>Hexapoda</taxon>
        <taxon>Insecta</taxon>
        <taxon>Pterygota</taxon>
        <taxon>Neoptera</taxon>
        <taxon>Endopterygota</taxon>
        <taxon>Diptera</taxon>
        <taxon>Nematocera</taxon>
        <taxon>Culicoidea</taxon>
        <taxon>Culicidae</taxon>
        <taxon>Culicinae</taxon>
        <taxon>Culicini</taxon>
        <taxon>Culex</taxon>
        <taxon>Culex</taxon>
    </lineage>
</organism>
<dbReference type="Pfam" id="PF00010">
    <property type="entry name" value="HLH"/>
    <property type="match status" value="1"/>
</dbReference>
<name>A0ABD1DH26_CULPP</name>